<evidence type="ECO:0000256" key="2">
    <source>
        <dbReference type="ARBA" id="ARBA00009784"/>
    </source>
</evidence>
<dbReference type="OrthoDB" id="5769964at2"/>
<accession>A0A0R0CYX7</accession>
<comment type="similarity">
    <text evidence="2 7">Belongs to the UPF0056 (MarC) family.</text>
</comment>
<evidence type="ECO:0000256" key="3">
    <source>
        <dbReference type="ARBA" id="ARBA00022475"/>
    </source>
</evidence>
<organism evidence="8 9">
    <name type="scientific">Pseudoxanthomonas dokdonensis</name>
    <dbReference type="NCBI Taxonomy" id="344882"/>
    <lineage>
        <taxon>Bacteria</taxon>
        <taxon>Pseudomonadati</taxon>
        <taxon>Pseudomonadota</taxon>
        <taxon>Gammaproteobacteria</taxon>
        <taxon>Lysobacterales</taxon>
        <taxon>Lysobacteraceae</taxon>
        <taxon>Pseudoxanthomonas</taxon>
    </lineage>
</organism>
<evidence type="ECO:0000256" key="5">
    <source>
        <dbReference type="ARBA" id="ARBA00022989"/>
    </source>
</evidence>
<keyword evidence="6 7" id="KW-0472">Membrane</keyword>
<sequence>MPSSEIALVLASATAMAAVAELPYRLGYDNVFLVFFITLGPIKAIGDYFLATQGLTRREVLTLGLKVFGLSTITILVAGLAGSMMLHKWHISTSVMQLVAGIIFFVVAIRLVFAQYADPRNELAPVPPVKSSTMHLVFPATVTPYGLAALITIMALSQDSVRSTCLMGLRWP</sequence>
<evidence type="ECO:0000313" key="8">
    <source>
        <dbReference type="EMBL" id="KRG71626.1"/>
    </source>
</evidence>
<name>A0A0R0CYX7_9GAMM</name>
<protein>
    <recommendedName>
        <fullName evidence="7">UPF0056 membrane protein</fullName>
    </recommendedName>
</protein>
<evidence type="ECO:0000256" key="7">
    <source>
        <dbReference type="RuleBase" id="RU362048"/>
    </source>
</evidence>
<reference evidence="8 9" key="1">
    <citation type="submission" date="2015-05" db="EMBL/GenBank/DDBJ databases">
        <title>Genome sequencing and analysis of members of genus Stenotrophomonas.</title>
        <authorList>
            <person name="Patil P.P."/>
            <person name="Midha S."/>
            <person name="Patil P.B."/>
        </authorList>
    </citation>
    <scope>NUCLEOTIDE SEQUENCE [LARGE SCALE GENOMIC DNA]</scope>
    <source>
        <strain evidence="8 9">DSM 21858</strain>
    </source>
</reference>
<dbReference type="RefSeq" id="WP_057657013.1">
    <property type="nucleotide sequence ID" value="NZ_LDJL01000002.1"/>
</dbReference>
<feature type="transmembrane region" description="Helical" evidence="7">
    <location>
        <begin position="98"/>
        <end position="116"/>
    </location>
</feature>
<keyword evidence="4 7" id="KW-0812">Transmembrane</keyword>
<evidence type="ECO:0000256" key="4">
    <source>
        <dbReference type="ARBA" id="ARBA00022692"/>
    </source>
</evidence>
<evidence type="ECO:0000313" key="9">
    <source>
        <dbReference type="Proteomes" id="UP000052052"/>
    </source>
</evidence>
<keyword evidence="9" id="KW-1185">Reference proteome</keyword>
<feature type="transmembrane region" description="Helical" evidence="7">
    <location>
        <begin position="136"/>
        <end position="157"/>
    </location>
</feature>
<dbReference type="Pfam" id="PF01914">
    <property type="entry name" value="MarC"/>
    <property type="match status" value="1"/>
</dbReference>
<evidence type="ECO:0000256" key="1">
    <source>
        <dbReference type="ARBA" id="ARBA00004651"/>
    </source>
</evidence>
<proteinExistence type="inferred from homology"/>
<comment type="caution">
    <text evidence="7">Lacks conserved residue(s) required for the propagation of feature annotation.</text>
</comment>
<comment type="caution">
    <text evidence="8">The sequence shown here is derived from an EMBL/GenBank/DDBJ whole genome shotgun (WGS) entry which is preliminary data.</text>
</comment>
<evidence type="ECO:0000256" key="6">
    <source>
        <dbReference type="ARBA" id="ARBA00023136"/>
    </source>
</evidence>
<dbReference type="PATRIC" id="fig|344882.3.peg.1682"/>
<dbReference type="GO" id="GO:0005886">
    <property type="term" value="C:plasma membrane"/>
    <property type="evidence" value="ECO:0007669"/>
    <property type="project" value="UniProtKB-SubCell"/>
</dbReference>
<dbReference type="AlphaFoldDB" id="A0A0R0CYX7"/>
<comment type="subcellular location">
    <subcellularLocation>
        <location evidence="1 7">Cell membrane</location>
        <topology evidence="1 7">Multi-pass membrane protein</topology>
    </subcellularLocation>
</comment>
<gene>
    <name evidence="8" type="ORF">ABB29_02385</name>
</gene>
<dbReference type="Proteomes" id="UP000052052">
    <property type="component" value="Unassembled WGS sequence"/>
</dbReference>
<dbReference type="EMBL" id="LDJL01000002">
    <property type="protein sequence ID" value="KRG71626.1"/>
    <property type="molecule type" value="Genomic_DNA"/>
</dbReference>
<keyword evidence="5 7" id="KW-1133">Transmembrane helix</keyword>
<keyword evidence="3" id="KW-1003">Cell membrane</keyword>
<dbReference type="InterPro" id="IPR002771">
    <property type="entry name" value="Multi_antbiot-R_MarC"/>
</dbReference>
<dbReference type="STRING" id="344882.ABB29_02385"/>
<feature type="transmembrane region" description="Helical" evidence="7">
    <location>
        <begin position="31"/>
        <end position="51"/>
    </location>
</feature>
<feature type="transmembrane region" description="Helical" evidence="7">
    <location>
        <begin position="63"/>
        <end position="86"/>
    </location>
</feature>